<dbReference type="InterPro" id="IPR007492">
    <property type="entry name" value="LytTR_DNA-bd_dom"/>
</dbReference>
<gene>
    <name evidence="4" type="ORF">WAE96_16185</name>
</gene>
<evidence type="ECO:0000256" key="1">
    <source>
        <dbReference type="ARBA" id="ARBA00023012"/>
    </source>
</evidence>
<feature type="transmembrane region" description="Helical" evidence="2">
    <location>
        <begin position="121"/>
        <end position="146"/>
    </location>
</feature>
<accession>A0ABU8EW66</accession>
<evidence type="ECO:0000259" key="3">
    <source>
        <dbReference type="PROSITE" id="PS50930"/>
    </source>
</evidence>
<feature type="transmembrane region" description="Helical" evidence="2">
    <location>
        <begin position="158"/>
        <end position="179"/>
    </location>
</feature>
<evidence type="ECO:0000313" key="4">
    <source>
        <dbReference type="EMBL" id="MEI4551213.1"/>
    </source>
</evidence>
<keyword evidence="2" id="KW-1133">Transmembrane helix</keyword>
<dbReference type="GO" id="GO:0003677">
    <property type="term" value="F:DNA binding"/>
    <property type="evidence" value="ECO:0007669"/>
    <property type="project" value="UniProtKB-KW"/>
</dbReference>
<feature type="transmembrane region" description="Helical" evidence="2">
    <location>
        <begin position="50"/>
        <end position="71"/>
    </location>
</feature>
<keyword evidence="5" id="KW-1185">Reference proteome</keyword>
<name>A0ABU8EW66_9GAMM</name>
<keyword evidence="4" id="KW-0238">DNA-binding</keyword>
<reference evidence="4 5" key="1">
    <citation type="submission" date="2023-12" db="EMBL/GenBank/DDBJ databases">
        <title>Friends and Foes: Symbiotic and Algicidal bacterial influence on Karenia brevis blooms.</title>
        <authorList>
            <person name="Fei C."/>
            <person name="Mohamed A.R."/>
            <person name="Booker A."/>
            <person name="Arshad M."/>
            <person name="Klass S."/>
            <person name="Ahn S."/>
            <person name="Gilbert P.M."/>
            <person name="Heil C.A."/>
            <person name="Martinez J.M."/>
            <person name="Amin S.A."/>
        </authorList>
    </citation>
    <scope>NUCLEOTIDE SEQUENCE [LARGE SCALE GENOMIC DNA]</scope>
    <source>
        <strain evidence="4 5">CE15</strain>
    </source>
</reference>
<sequence>MTIFFSAQSTFRKVSSLLREIIKKQDVQLANREINFNNQSIREFLDARDLATDTVVVAIFVLFLTFLRPFGMHQIDIFYAGFFWSVMCFTGYVIYSPTMFFLSKLLDRNLPERINNKAVRLVLSTLVASVLMGLLAPFIINLFFNYFDNSYLQSLPMSILYCTVIGGIIAGVSSIKSLMLQQQQLLKQSAEELALESEKVDTTQSQPIESLINELPIAKRGKLICLQMDDHYLNVITDKGEHLLLMRFKDALAKLEHYDGFQTHRSWWVAKDAVVDTKKDGRKLILVLQNGTEVPVSQTYLANTKAVLDLK</sequence>
<dbReference type="EMBL" id="JBAWKS010000002">
    <property type="protein sequence ID" value="MEI4551213.1"/>
    <property type="molecule type" value="Genomic_DNA"/>
</dbReference>
<proteinExistence type="predicted"/>
<dbReference type="Gene3D" id="2.40.50.1020">
    <property type="entry name" value="LytTr DNA-binding domain"/>
    <property type="match status" value="1"/>
</dbReference>
<keyword evidence="2" id="KW-0812">Transmembrane</keyword>
<comment type="caution">
    <text evidence="4">The sequence shown here is derived from an EMBL/GenBank/DDBJ whole genome shotgun (WGS) entry which is preliminary data.</text>
</comment>
<dbReference type="Pfam" id="PF04397">
    <property type="entry name" value="LytTR"/>
    <property type="match status" value="1"/>
</dbReference>
<dbReference type="SMART" id="SM00850">
    <property type="entry name" value="LytTR"/>
    <property type="match status" value="1"/>
</dbReference>
<evidence type="ECO:0000313" key="5">
    <source>
        <dbReference type="Proteomes" id="UP001382455"/>
    </source>
</evidence>
<organism evidence="4 5">
    <name type="scientific">Pseudoalteromonas spongiae</name>
    <dbReference type="NCBI Taxonomy" id="298657"/>
    <lineage>
        <taxon>Bacteria</taxon>
        <taxon>Pseudomonadati</taxon>
        <taxon>Pseudomonadota</taxon>
        <taxon>Gammaproteobacteria</taxon>
        <taxon>Alteromonadales</taxon>
        <taxon>Pseudoalteromonadaceae</taxon>
        <taxon>Pseudoalteromonas</taxon>
    </lineage>
</organism>
<dbReference type="Proteomes" id="UP001382455">
    <property type="component" value="Unassembled WGS sequence"/>
</dbReference>
<dbReference type="PROSITE" id="PS50930">
    <property type="entry name" value="HTH_LYTTR"/>
    <property type="match status" value="1"/>
</dbReference>
<protein>
    <submittedName>
        <fullName evidence="4">LytTR family DNA-binding domain-containing protein</fullName>
    </submittedName>
</protein>
<evidence type="ECO:0000256" key="2">
    <source>
        <dbReference type="SAM" id="Phobius"/>
    </source>
</evidence>
<keyword evidence="2" id="KW-0472">Membrane</keyword>
<feature type="transmembrane region" description="Helical" evidence="2">
    <location>
        <begin position="77"/>
        <end position="101"/>
    </location>
</feature>
<keyword evidence="1" id="KW-0902">Two-component regulatory system</keyword>
<dbReference type="RefSeq" id="WP_336436226.1">
    <property type="nucleotide sequence ID" value="NZ_JBAWKS010000002.1"/>
</dbReference>
<feature type="domain" description="HTH LytTR-type" evidence="3">
    <location>
        <begin position="222"/>
        <end position="310"/>
    </location>
</feature>